<organism evidence="2 3">
    <name type="scientific">Ridgeia piscesae</name>
    <name type="common">Tubeworm</name>
    <dbReference type="NCBI Taxonomy" id="27915"/>
    <lineage>
        <taxon>Eukaryota</taxon>
        <taxon>Metazoa</taxon>
        <taxon>Spiralia</taxon>
        <taxon>Lophotrochozoa</taxon>
        <taxon>Annelida</taxon>
        <taxon>Polychaeta</taxon>
        <taxon>Sedentaria</taxon>
        <taxon>Canalipalpata</taxon>
        <taxon>Sabellida</taxon>
        <taxon>Siboglinidae</taxon>
        <taxon>Ridgeia</taxon>
    </lineage>
</organism>
<evidence type="ECO:0000313" key="2">
    <source>
        <dbReference type="EMBL" id="KAK2193277.1"/>
    </source>
</evidence>
<dbReference type="Proteomes" id="UP001209878">
    <property type="component" value="Unassembled WGS sequence"/>
</dbReference>
<accession>A0AAD9PEV6</accession>
<protein>
    <submittedName>
        <fullName evidence="2">Uncharacterized protein</fullName>
    </submittedName>
</protein>
<comment type="caution">
    <text evidence="2">The sequence shown here is derived from an EMBL/GenBank/DDBJ whole genome shotgun (WGS) entry which is preliminary data.</text>
</comment>
<evidence type="ECO:0000256" key="1">
    <source>
        <dbReference type="SAM" id="Phobius"/>
    </source>
</evidence>
<reference evidence="2" key="1">
    <citation type="journal article" date="2023" name="Mol. Biol. Evol.">
        <title>Third-Generation Sequencing Reveals the Adaptive Role of the Epigenome in Three Deep-Sea Polychaetes.</title>
        <authorList>
            <person name="Perez M."/>
            <person name="Aroh O."/>
            <person name="Sun Y."/>
            <person name="Lan Y."/>
            <person name="Juniper S.K."/>
            <person name="Young C.R."/>
            <person name="Angers B."/>
            <person name="Qian P.Y."/>
        </authorList>
    </citation>
    <scope>NUCLEOTIDE SEQUENCE</scope>
    <source>
        <strain evidence="2">R07B-5</strain>
    </source>
</reference>
<dbReference type="EMBL" id="JAODUO010000015">
    <property type="protein sequence ID" value="KAK2193277.1"/>
    <property type="molecule type" value="Genomic_DNA"/>
</dbReference>
<sequence>MKKYPKKTSGTLKVIKFTIIGELLFAGTAFYFWWRLSRSQDYRYKMKENHPAILHYYYILLETVSGSSQKDMDAIQWKTSETKES</sequence>
<proteinExistence type="predicted"/>
<dbReference type="AlphaFoldDB" id="A0AAD9PEV6"/>
<evidence type="ECO:0000313" key="3">
    <source>
        <dbReference type="Proteomes" id="UP001209878"/>
    </source>
</evidence>
<gene>
    <name evidence="2" type="ORF">NP493_16g08046</name>
</gene>
<feature type="transmembrane region" description="Helical" evidence="1">
    <location>
        <begin position="12"/>
        <end position="34"/>
    </location>
</feature>
<keyword evidence="1" id="KW-0472">Membrane</keyword>
<keyword evidence="3" id="KW-1185">Reference proteome</keyword>
<keyword evidence="1" id="KW-0812">Transmembrane</keyword>
<name>A0AAD9PEV6_RIDPI</name>
<keyword evidence="1" id="KW-1133">Transmembrane helix</keyword>